<dbReference type="SUPFAM" id="SSF88946">
    <property type="entry name" value="Sigma2 domain of RNA polymerase sigma factors"/>
    <property type="match status" value="1"/>
</dbReference>
<proteinExistence type="inferred from homology"/>
<feature type="compositionally biased region" description="Polar residues" evidence="6">
    <location>
        <begin position="185"/>
        <end position="195"/>
    </location>
</feature>
<comment type="similarity">
    <text evidence="1">Belongs to the sigma-70 factor family. ECF subfamily.</text>
</comment>
<dbReference type="GO" id="GO:0016987">
    <property type="term" value="F:sigma factor activity"/>
    <property type="evidence" value="ECO:0007669"/>
    <property type="project" value="UniProtKB-KW"/>
</dbReference>
<evidence type="ECO:0000256" key="5">
    <source>
        <dbReference type="ARBA" id="ARBA00023163"/>
    </source>
</evidence>
<comment type="caution">
    <text evidence="9">The sequence shown here is derived from an EMBL/GenBank/DDBJ whole genome shotgun (WGS) entry which is preliminary data.</text>
</comment>
<evidence type="ECO:0000259" key="8">
    <source>
        <dbReference type="Pfam" id="PF08281"/>
    </source>
</evidence>
<gene>
    <name evidence="9" type="ORF">G4L39_14140</name>
</gene>
<keyword evidence="5" id="KW-0804">Transcription</keyword>
<dbReference type="InterPro" id="IPR013324">
    <property type="entry name" value="RNA_pol_sigma_r3/r4-like"/>
</dbReference>
<dbReference type="InterPro" id="IPR007627">
    <property type="entry name" value="RNA_pol_sigma70_r2"/>
</dbReference>
<evidence type="ECO:0000313" key="9">
    <source>
        <dbReference type="EMBL" id="NGO40524.1"/>
    </source>
</evidence>
<dbReference type="GO" id="GO:0003677">
    <property type="term" value="F:DNA binding"/>
    <property type="evidence" value="ECO:0007669"/>
    <property type="project" value="UniProtKB-KW"/>
</dbReference>
<dbReference type="Gene3D" id="1.10.10.10">
    <property type="entry name" value="Winged helix-like DNA-binding domain superfamily/Winged helix DNA-binding domain"/>
    <property type="match status" value="1"/>
</dbReference>
<keyword evidence="3" id="KW-0731">Sigma factor</keyword>
<sequence>MQELETWPDERLAAHAQAGHLEAFDELVRRHHARVWRFLYTCCRDSHTAADLTQETFVTAYRQLSRFDPGRAWVPWLFTLARNKWRDFLRRRPPAADELSDSLPDLHRTPDEQTARQELWSDLWSWAARHLPPKQFQVLWHRYHEDLPCGEIASTLGLTEIHVKVLLFRARQALARAWKTRAAPGSQSREVSWTATERAWPVSTTAQTAGATPAKPDPNP</sequence>
<evidence type="ECO:0000259" key="7">
    <source>
        <dbReference type="Pfam" id="PF04542"/>
    </source>
</evidence>
<dbReference type="InterPro" id="IPR014284">
    <property type="entry name" value="RNA_pol_sigma-70_dom"/>
</dbReference>
<dbReference type="Gene3D" id="1.10.1740.10">
    <property type="match status" value="1"/>
</dbReference>
<evidence type="ECO:0000313" key="10">
    <source>
        <dbReference type="Proteomes" id="UP000477311"/>
    </source>
</evidence>
<feature type="domain" description="RNA polymerase sigma-70 region 2" evidence="7">
    <location>
        <begin position="27"/>
        <end position="92"/>
    </location>
</feature>
<accession>A0A6M1RYW3</accession>
<evidence type="ECO:0000256" key="4">
    <source>
        <dbReference type="ARBA" id="ARBA00023125"/>
    </source>
</evidence>
<feature type="region of interest" description="Disordered" evidence="6">
    <location>
        <begin position="185"/>
        <end position="220"/>
    </location>
</feature>
<dbReference type="Proteomes" id="UP000477311">
    <property type="component" value="Unassembled WGS sequence"/>
</dbReference>
<dbReference type="Pfam" id="PF04542">
    <property type="entry name" value="Sigma70_r2"/>
    <property type="match status" value="1"/>
</dbReference>
<dbReference type="PANTHER" id="PTHR43133:SF8">
    <property type="entry name" value="RNA POLYMERASE SIGMA FACTOR HI_1459-RELATED"/>
    <property type="match status" value="1"/>
</dbReference>
<dbReference type="Pfam" id="PF08281">
    <property type="entry name" value="Sigma70_r4_2"/>
    <property type="match status" value="1"/>
</dbReference>
<evidence type="ECO:0000256" key="1">
    <source>
        <dbReference type="ARBA" id="ARBA00010641"/>
    </source>
</evidence>
<dbReference type="InterPro" id="IPR013325">
    <property type="entry name" value="RNA_pol_sigma_r2"/>
</dbReference>
<reference evidence="9 10" key="1">
    <citation type="submission" date="2020-02" db="EMBL/GenBank/DDBJ databases">
        <title>Draft genome sequence of Limisphaera ngatamarikiensis NGM72.4T, a thermophilic Verrucomicrobia grouped in subdivision 3.</title>
        <authorList>
            <person name="Carere C.R."/>
            <person name="Steen J."/>
            <person name="Hugenholtz P."/>
            <person name="Stott M.B."/>
        </authorList>
    </citation>
    <scope>NUCLEOTIDE SEQUENCE [LARGE SCALE GENOMIC DNA]</scope>
    <source>
        <strain evidence="9 10">NGM72.4</strain>
    </source>
</reference>
<keyword evidence="10" id="KW-1185">Reference proteome</keyword>
<dbReference type="InterPro" id="IPR036388">
    <property type="entry name" value="WH-like_DNA-bd_sf"/>
</dbReference>
<protein>
    <submittedName>
        <fullName evidence="9">Sigma-70 family RNA polymerase sigma factor</fullName>
    </submittedName>
</protein>
<evidence type="ECO:0000256" key="3">
    <source>
        <dbReference type="ARBA" id="ARBA00023082"/>
    </source>
</evidence>
<dbReference type="InterPro" id="IPR039425">
    <property type="entry name" value="RNA_pol_sigma-70-like"/>
</dbReference>
<dbReference type="GO" id="GO:0006352">
    <property type="term" value="P:DNA-templated transcription initiation"/>
    <property type="evidence" value="ECO:0007669"/>
    <property type="project" value="InterPro"/>
</dbReference>
<keyword evidence="4" id="KW-0238">DNA-binding</keyword>
<dbReference type="InterPro" id="IPR013249">
    <property type="entry name" value="RNA_pol_sigma70_r4_t2"/>
</dbReference>
<evidence type="ECO:0000256" key="2">
    <source>
        <dbReference type="ARBA" id="ARBA00023015"/>
    </source>
</evidence>
<dbReference type="AlphaFoldDB" id="A0A6M1RYW3"/>
<dbReference type="EMBL" id="JAAKYA010000096">
    <property type="protein sequence ID" value="NGO40524.1"/>
    <property type="molecule type" value="Genomic_DNA"/>
</dbReference>
<dbReference type="RefSeq" id="WP_165109204.1">
    <property type="nucleotide sequence ID" value="NZ_JAAKYA010000096.1"/>
</dbReference>
<name>A0A6M1RYW3_9BACT</name>
<keyword evidence="2" id="KW-0805">Transcription regulation</keyword>
<evidence type="ECO:0000256" key="6">
    <source>
        <dbReference type="SAM" id="MobiDB-lite"/>
    </source>
</evidence>
<feature type="domain" description="RNA polymerase sigma factor 70 region 4 type 2" evidence="8">
    <location>
        <begin position="129"/>
        <end position="174"/>
    </location>
</feature>
<dbReference type="PANTHER" id="PTHR43133">
    <property type="entry name" value="RNA POLYMERASE ECF-TYPE SIGMA FACTO"/>
    <property type="match status" value="1"/>
</dbReference>
<dbReference type="SUPFAM" id="SSF88659">
    <property type="entry name" value="Sigma3 and sigma4 domains of RNA polymerase sigma factors"/>
    <property type="match status" value="1"/>
</dbReference>
<organism evidence="9 10">
    <name type="scientific">Limisphaera ngatamarikiensis</name>
    <dbReference type="NCBI Taxonomy" id="1324935"/>
    <lineage>
        <taxon>Bacteria</taxon>
        <taxon>Pseudomonadati</taxon>
        <taxon>Verrucomicrobiota</taxon>
        <taxon>Verrucomicrobiia</taxon>
        <taxon>Limisphaerales</taxon>
        <taxon>Limisphaeraceae</taxon>
        <taxon>Limisphaera</taxon>
    </lineage>
</organism>
<dbReference type="NCBIfam" id="TIGR02937">
    <property type="entry name" value="sigma70-ECF"/>
    <property type="match status" value="1"/>
</dbReference>